<evidence type="ECO:0000256" key="4">
    <source>
        <dbReference type="ARBA" id="ARBA00022651"/>
    </source>
</evidence>
<dbReference type="GO" id="GO:0005576">
    <property type="term" value="C:extracellular region"/>
    <property type="evidence" value="ECO:0007669"/>
    <property type="project" value="UniProtKB-SubCell"/>
</dbReference>
<keyword evidence="4 11" id="KW-0858">Xylan degradation</keyword>
<evidence type="ECO:0000256" key="8">
    <source>
        <dbReference type="ARBA" id="ARBA00023326"/>
    </source>
</evidence>
<keyword evidence="5" id="KW-0732">Signal</keyword>
<evidence type="ECO:0000256" key="11">
    <source>
        <dbReference type="RuleBase" id="RU367094"/>
    </source>
</evidence>
<dbReference type="EMBL" id="JAULSV010000002">
    <property type="protein sequence ID" value="KAK0652356.1"/>
    <property type="molecule type" value="Genomic_DNA"/>
</dbReference>
<keyword evidence="7 11" id="KW-0119">Carbohydrate metabolism</keyword>
<evidence type="ECO:0000256" key="12">
    <source>
        <dbReference type="SAM" id="MobiDB-lite"/>
    </source>
</evidence>
<reference evidence="13" key="1">
    <citation type="submission" date="2023-06" db="EMBL/GenBank/DDBJ databases">
        <title>Genome-scale phylogeny and comparative genomics of the fungal order Sordariales.</title>
        <authorList>
            <consortium name="Lawrence Berkeley National Laboratory"/>
            <person name="Hensen N."/>
            <person name="Bonometti L."/>
            <person name="Westerberg I."/>
            <person name="Brannstrom I.O."/>
            <person name="Guillou S."/>
            <person name="Cros-Aarteil S."/>
            <person name="Calhoun S."/>
            <person name="Haridas S."/>
            <person name="Kuo A."/>
            <person name="Mondo S."/>
            <person name="Pangilinan J."/>
            <person name="Riley R."/>
            <person name="Labutti K."/>
            <person name="Andreopoulos B."/>
            <person name="Lipzen A."/>
            <person name="Chen C."/>
            <person name="Yanf M."/>
            <person name="Daum C."/>
            <person name="Ng V."/>
            <person name="Clum A."/>
            <person name="Steindorff A."/>
            <person name="Ohm R."/>
            <person name="Martin F."/>
            <person name="Silar P."/>
            <person name="Natvig D."/>
            <person name="Lalanne C."/>
            <person name="Gautier V."/>
            <person name="Ament-Velasquez S.L."/>
            <person name="Kruys A."/>
            <person name="Hutchinson M.I."/>
            <person name="Powell A.J."/>
            <person name="Barry K."/>
            <person name="Miller A.N."/>
            <person name="Grigoriev I.V."/>
            <person name="Debuchy R."/>
            <person name="Gladieux P."/>
            <person name="Thoren M.H."/>
            <person name="Johannesson H."/>
        </authorList>
    </citation>
    <scope>NUCLEOTIDE SEQUENCE</scope>
    <source>
        <strain evidence="13">SMH2532-1</strain>
    </source>
</reference>
<dbReference type="Proteomes" id="UP001174936">
    <property type="component" value="Unassembled WGS sequence"/>
</dbReference>
<proteinExistence type="inferred from homology"/>
<feature type="compositionally biased region" description="Polar residues" evidence="12">
    <location>
        <begin position="26"/>
        <end position="37"/>
    </location>
</feature>
<name>A0AA40CUW2_9PEZI</name>
<keyword evidence="14" id="KW-1185">Reference proteome</keyword>
<organism evidence="13 14">
    <name type="scientific">Cercophora newfieldiana</name>
    <dbReference type="NCBI Taxonomy" id="92897"/>
    <lineage>
        <taxon>Eukaryota</taxon>
        <taxon>Fungi</taxon>
        <taxon>Dikarya</taxon>
        <taxon>Ascomycota</taxon>
        <taxon>Pezizomycotina</taxon>
        <taxon>Sordariomycetes</taxon>
        <taxon>Sordariomycetidae</taxon>
        <taxon>Sordariales</taxon>
        <taxon>Lasiosphaeriaceae</taxon>
        <taxon>Cercophora</taxon>
    </lineage>
</organism>
<evidence type="ECO:0000256" key="5">
    <source>
        <dbReference type="ARBA" id="ARBA00022729"/>
    </source>
</evidence>
<evidence type="ECO:0000256" key="3">
    <source>
        <dbReference type="ARBA" id="ARBA00022525"/>
    </source>
</evidence>
<dbReference type="PANTHER" id="PTHR38050">
    <property type="match status" value="1"/>
</dbReference>
<evidence type="ECO:0000256" key="2">
    <source>
        <dbReference type="ARBA" id="ARBA00010278"/>
    </source>
</evidence>
<keyword evidence="6 11" id="KW-0378">Hydrolase</keyword>
<evidence type="ECO:0000256" key="6">
    <source>
        <dbReference type="ARBA" id="ARBA00022801"/>
    </source>
</evidence>
<dbReference type="AlphaFoldDB" id="A0AA40CUW2"/>
<evidence type="ECO:0000256" key="7">
    <source>
        <dbReference type="ARBA" id="ARBA00023277"/>
    </source>
</evidence>
<dbReference type="GO" id="GO:0045493">
    <property type="term" value="P:xylan catabolic process"/>
    <property type="evidence" value="ECO:0007669"/>
    <property type="project" value="UniProtKB-UniRule"/>
</dbReference>
<feature type="region of interest" description="Disordered" evidence="12">
    <location>
        <begin position="1"/>
        <end position="37"/>
    </location>
</feature>
<evidence type="ECO:0000256" key="1">
    <source>
        <dbReference type="ARBA" id="ARBA00004613"/>
    </source>
</evidence>
<dbReference type="SUPFAM" id="SSF53474">
    <property type="entry name" value="alpha/beta-Hydrolases"/>
    <property type="match status" value="1"/>
</dbReference>
<evidence type="ECO:0000313" key="14">
    <source>
        <dbReference type="Proteomes" id="UP001174936"/>
    </source>
</evidence>
<evidence type="ECO:0000313" key="13">
    <source>
        <dbReference type="EMBL" id="KAK0652356.1"/>
    </source>
</evidence>
<dbReference type="GO" id="GO:0030600">
    <property type="term" value="F:feruloyl esterase activity"/>
    <property type="evidence" value="ECO:0007669"/>
    <property type="project" value="UniProtKB-UniRule"/>
</dbReference>
<comment type="caution">
    <text evidence="13">The sequence shown here is derived from an EMBL/GenBank/DDBJ whole genome shotgun (WGS) entry which is preliminary data.</text>
</comment>
<comment type="subcellular location">
    <subcellularLocation>
        <location evidence="1 11">Secreted</location>
    </subcellularLocation>
</comment>
<dbReference type="Gene3D" id="3.40.50.1820">
    <property type="entry name" value="alpha/beta hydrolase"/>
    <property type="match status" value="1"/>
</dbReference>
<dbReference type="PANTHER" id="PTHR38050:SF1">
    <property type="entry name" value="FERULOYL ESTERASE C"/>
    <property type="match status" value="1"/>
</dbReference>
<evidence type="ECO:0000256" key="10">
    <source>
        <dbReference type="ARBA" id="ARBA00034075"/>
    </source>
</evidence>
<keyword evidence="3 11" id="KW-0964">Secreted</keyword>
<sequence>MQEADSPKVATSKTSPGCGKTPAAFRNTSSSNHTATVNQKQRLYTVQLPQGYNNTRPHRLVFTFHGYGDSGTTVATGTKTYLPYFGLPPLAPHDTIFVAPTGLNTVWADTGGEDVAFVDAMVQAIEADLCVDPTLRFATGFSFGGAMAYALACARPSAFRAVAVLSGGALSGCAGPGTEPVAYYGQHGVADGQVAIAAGRQLRDRFVGNNNCTTGGGGNGSVVVEPSVGDGRMVKMEYEGCAEGYPVVWVAFDGGHTPTPVVRGEDVTFSAREIWEFFGRFGSR</sequence>
<comment type="function">
    <text evidence="9 11">Involved in degradation of plant cell walls. Hydrolyzes the feruloyl-arabinose ester bond in arabinoxylans, and the feruloyl-galactose ester bond in pectin. Active against paranitrophenyl-acetate, methyl ferulate and wheat arabinoxylan.</text>
</comment>
<evidence type="ECO:0000256" key="9">
    <source>
        <dbReference type="ARBA" id="ARBA00025250"/>
    </source>
</evidence>
<gene>
    <name evidence="13" type="ORF">B0T16DRAFT_504834</name>
</gene>
<dbReference type="InterPro" id="IPR029058">
    <property type="entry name" value="AB_hydrolase_fold"/>
</dbReference>
<dbReference type="InterPro" id="IPR043595">
    <property type="entry name" value="FaeB/C/D"/>
</dbReference>
<accession>A0AA40CUW2</accession>
<comment type="similarity">
    <text evidence="2 11">Belongs to the faeC family.</text>
</comment>
<dbReference type="EC" id="3.1.1.73" evidence="11"/>
<protein>
    <recommendedName>
        <fullName evidence="11">Feruloyl esterase C</fullName>
        <ecNumber evidence="11">3.1.1.73</ecNumber>
    </recommendedName>
    <alternativeName>
        <fullName evidence="11">Ferulic acid esterase C</fullName>
    </alternativeName>
</protein>
<keyword evidence="8 11" id="KW-0624">Polysaccharide degradation</keyword>
<comment type="catalytic activity">
    <reaction evidence="10 11">
        <text>feruloyl-polysaccharide + H2O = ferulate + polysaccharide.</text>
        <dbReference type="EC" id="3.1.1.73"/>
    </reaction>
</comment>